<dbReference type="Pfam" id="PF08282">
    <property type="entry name" value="Hydrolase_3"/>
    <property type="match status" value="1"/>
</dbReference>
<dbReference type="Gene3D" id="3.30.1240.10">
    <property type="match status" value="1"/>
</dbReference>
<dbReference type="SFLD" id="SFLDG01140">
    <property type="entry name" value="C2.B:_Phosphomannomutase_and_P"/>
    <property type="match status" value="1"/>
</dbReference>
<dbReference type="PROSITE" id="PS01229">
    <property type="entry name" value="COF_2"/>
    <property type="match status" value="1"/>
</dbReference>
<organism evidence="1 2">
    <name type="scientific">Candidatus Faecalibacterium faecipullorum</name>
    <dbReference type="NCBI Taxonomy" id="2838578"/>
    <lineage>
        <taxon>Bacteria</taxon>
        <taxon>Bacillati</taxon>
        <taxon>Bacillota</taxon>
        <taxon>Clostridia</taxon>
        <taxon>Eubacteriales</taxon>
        <taxon>Oscillospiraceae</taxon>
        <taxon>Faecalibacterium</taxon>
    </lineage>
</organism>
<gene>
    <name evidence="1" type="ORF">H9771_05305</name>
</gene>
<dbReference type="GO" id="GO:0016791">
    <property type="term" value="F:phosphatase activity"/>
    <property type="evidence" value="ECO:0007669"/>
    <property type="project" value="TreeGrafter"/>
</dbReference>
<dbReference type="GO" id="GO:0005829">
    <property type="term" value="C:cytosol"/>
    <property type="evidence" value="ECO:0007669"/>
    <property type="project" value="TreeGrafter"/>
</dbReference>
<dbReference type="PANTHER" id="PTHR10000:SF25">
    <property type="entry name" value="PHOSPHATASE YKRA-RELATED"/>
    <property type="match status" value="1"/>
</dbReference>
<dbReference type="PROSITE" id="PS01228">
    <property type="entry name" value="COF_1"/>
    <property type="match status" value="1"/>
</dbReference>
<name>A0A9D2ME86_9FIRM</name>
<reference evidence="1" key="1">
    <citation type="journal article" date="2021" name="PeerJ">
        <title>Extensive microbial diversity within the chicken gut microbiome revealed by metagenomics and culture.</title>
        <authorList>
            <person name="Gilroy R."/>
            <person name="Ravi A."/>
            <person name="Getino M."/>
            <person name="Pursley I."/>
            <person name="Horton D.L."/>
            <person name="Alikhan N.F."/>
            <person name="Baker D."/>
            <person name="Gharbi K."/>
            <person name="Hall N."/>
            <person name="Watson M."/>
            <person name="Adriaenssens E.M."/>
            <person name="Foster-Nyarko E."/>
            <person name="Jarju S."/>
            <person name="Secka A."/>
            <person name="Antonio M."/>
            <person name="Oren A."/>
            <person name="Chaudhuri R.R."/>
            <person name="La Ragione R."/>
            <person name="Hildebrand F."/>
            <person name="Pallen M.J."/>
        </authorList>
    </citation>
    <scope>NUCLEOTIDE SEQUENCE</scope>
    <source>
        <strain evidence="1">ChiHjej9B8-13557</strain>
    </source>
</reference>
<comment type="caution">
    <text evidence="1">The sequence shown here is derived from an EMBL/GenBank/DDBJ whole genome shotgun (WGS) entry which is preliminary data.</text>
</comment>
<dbReference type="AlphaFoldDB" id="A0A9D2ME86"/>
<proteinExistence type="predicted"/>
<evidence type="ECO:0000313" key="1">
    <source>
        <dbReference type="EMBL" id="HJB59057.1"/>
    </source>
</evidence>
<dbReference type="SFLD" id="SFLDS00003">
    <property type="entry name" value="Haloacid_Dehalogenase"/>
    <property type="match status" value="1"/>
</dbReference>
<dbReference type="SUPFAM" id="SSF56784">
    <property type="entry name" value="HAD-like"/>
    <property type="match status" value="1"/>
</dbReference>
<reference evidence="1" key="2">
    <citation type="submission" date="2021-04" db="EMBL/GenBank/DDBJ databases">
        <authorList>
            <person name="Gilroy R."/>
        </authorList>
    </citation>
    <scope>NUCLEOTIDE SEQUENCE</scope>
    <source>
        <strain evidence="1">ChiHjej9B8-13557</strain>
    </source>
</reference>
<dbReference type="Proteomes" id="UP000824211">
    <property type="component" value="Unassembled WGS sequence"/>
</dbReference>
<dbReference type="InterPro" id="IPR006379">
    <property type="entry name" value="HAD-SF_hydro_IIB"/>
</dbReference>
<protein>
    <submittedName>
        <fullName evidence="1">Cof-type HAD-IIB family hydrolase</fullName>
    </submittedName>
</protein>
<sequence length="270" mass="29355">MAEQTPIRAAFFDIDGTLLSFTEPRRVPPSALCALAQMRAAGLRLFIASGRPPIYLGEVRRALPFRFDGYVLTNGQCCTDADGAAFYNQTLPAASMPALLRWLDEHPEVVCTFCEESYIYCNRYTEAADALCRAWRFRLPRAPIEDTARALTHPTYQLNAYMPPEMDAPFMRAVPGFKAVRWNDAFADIIPADGGKPEGMARMLARFGLTAAECIAFGDGGNDIEMLRAAGVGVAMGNAAPAVKAAADYVTATVDDDGIWKAAEHFGLLG</sequence>
<dbReference type="NCBIfam" id="TIGR01484">
    <property type="entry name" value="HAD-SF-IIB"/>
    <property type="match status" value="1"/>
</dbReference>
<dbReference type="PANTHER" id="PTHR10000">
    <property type="entry name" value="PHOSPHOSERINE PHOSPHATASE"/>
    <property type="match status" value="1"/>
</dbReference>
<dbReference type="GO" id="GO:0000287">
    <property type="term" value="F:magnesium ion binding"/>
    <property type="evidence" value="ECO:0007669"/>
    <property type="project" value="TreeGrafter"/>
</dbReference>
<evidence type="ECO:0000313" key="2">
    <source>
        <dbReference type="Proteomes" id="UP000824211"/>
    </source>
</evidence>
<dbReference type="Gene3D" id="3.40.50.1000">
    <property type="entry name" value="HAD superfamily/HAD-like"/>
    <property type="match status" value="1"/>
</dbReference>
<keyword evidence="1" id="KW-0378">Hydrolase</keyword>
<dbReference type="InterPro" id="IPR036412">
    <property type="entry name" value="HAD-like_sf"/>
</dbReference>
<accession>A0A9D2ME86</accession>
<dbReference type="NCBIfam" id="TIGR00099">
    <property type="entry name" value="Cof-subfamily"/>
    <property type="match status" value="1"/>
</dbReference>
<dbReference type="EMBL" id="DWXX01000092">
    <property type="protein sequence ID" value="HJB59057.1"/>
    <property type="molecule type" value="Genomic_DNA"/>
</dbReference>
<dbReference type="InterPro" id="IPR000150">
    <property type="entry name" value="Cof"/>
</dbReference>
<dbReference type="InterPro" id="IPR023214">
    <property type="entry name" value="HAD_sf"/>
</dbReference>